<protein>
    <submittedName>
        <fullName evidence="1">Uncharacterized protein</fullName>
    </submittedName>
</protein>
<sequence>MHSAHLPAICVSATGQLREATAPRGDRLAVSIGQCTNRQKCDRFSHLFGKEKKMNKRKNGQLVALCLGQKREV</sequence>
<reference evidence="1" key="1">
    <citation type="submission" date="2018-11" db="EMBL/GenBank/DDBJ databases">
        <authorList>
            <consortium name="Pathogen Informatics"/>
        </authorList>
    </citation>
    <scope>NUCLEOTIDE SEQUENCE</scope>
</reference>
<comment type="caution">
    <text evidence="1">The sequence shown here is derived from an EMBL/GenBank/DDBJ whole genome shotgun (WGS) entry which is preliminary data.</text>
</comment>
<keyword evidence="2" id="KW-1185">Reference proteome</keyword>
<gene>
    <name evidence="1" type="ORF">PXEA_LOCUS35616</name>
</gene>
<dbReference type="Proteomes" id="UP000784294">
    <property type="component" value="Unassembled WGS sequence"/>
</dbReference>
<name>A0A448XQ29_9PLAT</name>
<proteinExistence type="predicted"/>
<dbReference type="EMBL" id="CAAALY010272952">
    <property type="protein sequence ID" value="VEL42176.1"/>
    <property type="molecule type" value="Genomic_DNA"/>
</dbReference>
<dbReference type="AlphaFoldDB" id="A0A448XQ29"/>
<evidence type="ECO:0000313" key="1">
    <source>
        <dbReference type="EMBL" id="VEL42176.1"/>
    </source>
</evidence>
<evidence type="ECO:0000313" key="2">
    <source>
        <dbReference type="Proteomes" id="UP000784294"/>
    </source>
</evidence>
<accession>A0A448XQ29</accession>
<organism evidence="1 2">
    <name type="scientific">Protopolystoma xenopodis</name>
    <dbReference type="NCBI Taxonomy" id="117903"/>
    <lineage>
        <taxon>Eukaryota</taxon>
        <taxon>Metazoa</taxon>
        <taxon>Spiralia</taxon>
        <taxon>Lophotrochozoa</taxon>
        <taxon>Platyhelminthes</taxon>
        <taxon>Monogenea</taxon>
        <taxon>Polyopisthocotylea</taxon>
        <taxon>Polystomatidea</taxon>
        <taxon>Polystomatidae</taxon>
        <taxon>Protopolystoma</taxon>
    </lineage>
</organism>